<dbReference type="SUPFAM" id="SSF90123">
    <property type="entry name" value="ABC transporter transmembrane region"/>
    <property type="match status" value="1"/>
</dbReference>
<dbReference type="FunFam" id="1.20.1560.10:FF:000020">
    <property type="entry name" value="ABC metal ion transporter"/>
    <property type="match status" value="1"/>
</dbReference>
<dbReference type="InterPro" id="IPR003439">
    <property type="entry name" value="ABC_transporter-like_ATP-bd"/>
</dbReference>
<feature type="compositionally biased region" description="Basic and acidic residues" evidence="10">
    <location>
        <begin position="560"/>
        <end position="569"/>
    </location>
</feature>
<dbReference type="CDD" id="cd03250">
    <property type="entry name" value="ABCC_MRP_domain1"/>
    <property type="match status" value="1"/>
</dbReference>
<dbReference type="Proteomes" id="UP001626550">
    <property type="component" value="Unassembled WGS sequence"/>
</dbReference>
<dbReference type="GO" id="GO:0022857">
    <property type="term" value="F:transmembrane transporter activity"/>
    <property type="evidence" value="ECO:0007669"/>
    <property type="project" value="UniProtKB-ARBA"/>
</dbReference>
<evidence type="ECO:0000256" key="2">
    <source>
        <dbReference type="ARBA" id="ARBA00022448"/>
    </source>
</evidence>
<evidence type="ECO:0000259" key="13">
    <source>
        <dbReference type="PROSITE" id="PS50929"/>
    </source>
</evidence>
<feature type="transmembrane region" description="Helical" evidence="11">
    <location>
        <begin position="178"/>
        <end position="202"/>
    </location>
</feature>
<evidence type="ECO:0000256" key="6">
    <source>
        <dbReference type="ARBA" id="ARBA00022741"/>
    </source>
</evidence>
<keyword evidence="7" id="KW-0067">ATP-binding</keyword>
<dbReference type="SUPFAM" id="SSF52540">
    <property type="entry name" value="P-loop containing nucleoside triphosphate hydrolases"/>
    <property type="match status" value="1"/>
</dbReference>
<dbReference type="PROSITE" id="PS50929">
    <property type="entry name" value="ABC_TM1F"/>
    <property type="match status" value="1"/>
</dbReference>
<feature type="region of interest" description="Disordered" evidence="10">
    <location>
        <begin position="546"/>
        <end position="571"/>
    </location>
</feature>
<evidence type="ECO:0000256" key="1">
    <source>
        <dbReference type="ARBA" id="ARBA00004128"/>
    </source>
</evidence>
<evidence type="ECO:0000256" key="11">
    <source>
        <dbReference type="SAM" id="Phobius"/>
    </source>
</evidence>
<comment type="subcellular location">
    <subcellularLocation>
        <location evidence="1">Vacuole membrane</location>
        <topology evidence="1">Multi-pass membrane protein</topology>
    </subcellularLocation>
</comment>
<dbReference type="GO" id="GO:0005524">
    <property type="term" value="F:ATP binding"/>
    <property type="evidence" value="ECO:0007669"/>
    <property type="project" value="UniProtKB-KW"/>
</dbReference>
<feature type="compositionally biased region" description="Polar residues" evidence="10">
    <location>
        <begin position="548"/>
        <end position="559"/>
    </location>
</feature>
<dbReference type="Pfam" id="PF00005">
    <property type="entry name" value="ABC_tran"/>
    <property type="match status" value="1"/>
</dbReference>
<comment type="caution">
    <text evidence="14">The sequence shown here is derived from an EMBL/GenBank/DDBJ whole genome shotgun (WGS) entry which is preliminary data.</text>
</comment>
<dbReference type="InterPro" id="IPR003593">
    <property type="entry name" value="AAA+_ATPase"/>
</dbReference>
<dbReference type="SMART" id="SM00382">
    <property type="entry name" value="AAA"/>
    <property type="match status" value="1"/>
</dbReference>
<dbReference type="CDD" id="cd18595">
    <property type="entry name" value="ABC_6TM_MRP1_2_3_6_D1_like"/>
    <property type="match status" value="1"/>
</dbReference>
<dbReference type="InterPro" id="IPR050173">
    <property type="entry name" value="ABC_transporter_C-like"/>
</dbReference>
<keyword evidence="3" id="KW-0926">Vacuole</keyword>
<dbReference type="PANTHER" id="PTHR24223:SF443">
    <property type="entry name" value="MULTIDRUG-RESISTANCE LIKE PROTEIN 1, ISOFORM I"/>
    <property type="match status" value="1"/>
</dbReference>
<evidence type="ECO:0000256" key="10">
    <source>
        <dbReference type="SAM" id="MobiDB-lite"/>
    </source>
</evidence>
<feature type="transmembrane region" description="Helical" evidence="11">
    <location>
        <begin position="222"/>
        <end position="244"/>
    </location>
</feature>
<sequence length="674" mass="75431">MFLTCSVDSLLLNQYFRLCTLLGMRMRAAVICAVYKKSVMLSAASRKQYTTGEIVNLVSNDANQFVLLIPYLNVIWSGPFQIIVSIVLLWRQLGAPVVAGVVVMLLALPVNLMLASKMKRLQKEKMDTCDKRVKLISEVLVGIRVLKLYAWEPSFQQEVNKIREQELRLVKKSAYMNSFLVGFLQSVPILVALTTFATFVLTSKDNELTPTNTFVSLSLFNILRFPLAMFPMMISSLLNFFVALKRLTRFLSSSELCPDAVSREDTPGVAAVIERGVFAWDPQANPDQLSAIVGSVGAGKSSLISALLGEMERFGGRVNVKDSVAYVPQKPWIFNASLRDNILFHKPYKADRYRKVLEACALLPDLAQLPAGDQTEIGEKGINLSGGQKQRISLARACYADTSIYLLDDPLSAVDAHVGRHLMKEVIGRSGLLARKTRIMTTNSPMSLVHCDRVALLVDGRKRESGTYRQLLQTRNSKLAAFLMDSIKSESDSWRKDSGKRKSKQEQHSMLENTCSQGKRLYSLPDNAQASLAASVDDCTMLPEYQPQHRSSIDSPESVHSSHHDEPRSHPVTCPHNNSLPNPTCCPIHSHVSFRFGLPNSFWDSVPTKTIQIKIFFFNPIQHCCAHHHVHHHHHHHICMATTGHVDPLDEPLDLVKEVRYTHFIFPSEGGLSK</sequence>
<dbReference type="InterPro" id="IPR036640">
    <property type="entry name" value="ABC1_TM_sf"/>
</dbReference>
<evidence type="ECO:0000256" key="5">
    <source>
        <dbReference type="ARBA" id="ARBA00022737"/>
    </source>
</evidence>
<protein>
    <submittedName>
        <fullName evidence="14">Multidrug resistance-associated protein 1</fullName>
    </submittedName>
</protein>
<evidence type="ECO:0000256" key="3">
    <source>
        <dbReference type="ARBA" id="ARBA00022554"/>
    </source>
</evidence>
<feature type="transmembrane region" description="Helical" evidence="11">
    <location>
        <begin position="65"/>
        <end position="90"/>
    </location>
</feature>
<name>A0ABD2Q3C1_9PLAT</name>
<dbReference type="InterPro" id="IPR011527">
    <property type="entry name" value="ABC1_TM_dom"/>
</dbReference>
<keyword evidence="5" id="KW-0677">Repeat</keyword>
<dbReference type="AlphaFoldDB" id="A0ABD2Q3C1"/>
<gene>
    <name evidence="14" type="primary">ABCC1_4</name>
    <name evidence="14" type="ORF">Ciccas_008173</name>
</gene>
<feature type="domain" description="ABC transmembrane type-1" evidence="13">
    <location>
        <begin position="1"/>
        <end position="239"/>
    </location>
</feature>
<feature type="transmembrane region" description="Helical" evidence="11">
    <location>
        <begin position="96"/>
        <end position="116"/>
    </location>
</feature>
<accession>A0ABD2Q3C1</accession>
<evidence type="ECO:0000256" key="7">
    <source>
        <dbReference type="ARBA" id="ARBA00022840"/>
    </source>
</evidence>
<dbReference type="Gene3D" id="1.20.1560.10">
    <property type="entry name" value="ABC transporter type 1, transmembrane domain"/>
    <property type="match status" value="1"/>
</dbReference>
<evidence type="ECO:0000313" key="14">
    <source>
        <dbReference type="EMBL" id="KAL3313226.1"/>
    </source>
</evidence>
<evidence type="ECO:0000256" key="8">
    <source>
        <dbReference type="ARBA" id="ARBA00022989"/>
    </source>
</evidence>
<dbReference type="GO" id="GO:0005774">
    <property type="term" value="C:vacuolar membrane"/>
    <property type="evidence" value="ECO:0007669"/>
    <property type="project" value="UniProtKB-SubCell"/>
</dbReference>
<reference evidence="14 15" key="1">
    <citation type="submission" date="2024-11" db="EMBL/GenBank/DDBJ databases">
        <title>Adaptive evolution of stress response genes in parasites aligns with host niche diversity.</title>
        <authorList>
            <person name="Hahn C."/>
            <person name="Resl P."/>
        </authorList>
    </citation>
    <scope>NUCLEOTIDE SEQUENCE [LARGE SCALE GENOMIC DNA]</scope>
    <source>
        <strain evidence="14">EGGRZ-B1_66</strain>
        <tissue evidence="14">Body</tissue>
    </source>
</reference>
<evidence type="ECO:0000256" key="4">
    <source>
        <dbReference type="ARBA" id="ARBA00022692"/>
    </source>
</evidence>
<dbReference type="GO" id="GO:0000323">
    <property type="term" value="C:lytic vacuole"/>
    <property type="evidence" value="ECO:0007669"/>
    <property type="project" value="UniProtKB-ARBA"/>
</dbReference>
<dbReference type="PANTHER" id="PTHR24223">
    <property type="entry name" value="ATP-BINDING CASSETTE SUB-FAMILY C"/>
    <property type="match status" value="1"/>
</dbReference>
<dbReference type="FunFam" id="3.40.50.300:FF:000997">
    <property type="entry name" value="Multidrug resistance-associated protein 1"/>
    <property type="match status" value="1"/>
</dbReference>
<feature type="domain" description="ABC transporter" evidence="12">
    <location>
        <begin position="261"/>
        <end position="484"/>
    </location>
</feature>
<keyword evidence="6" id="KW-0547">Nucleotide-binding</keyword>
<evidence type="ECO:0000313" key="15">
    <source>
        <dbReference type="Proteomes" id="UP001626550"/>
    </source>
</evidence>
<dbReference type="InterPro" id="IPR027417">
    <property type="entry name" value="P-loop_NTPase"/>
</dbReference>
<dbReference type="PROSITE" id="PS50893">
    <property type="entry name" value="ABC_TRANSPORTER_2"/>
    <property type="match status" value="1"/>
</dbReference>
<keyword evidence="2" id="KW-0813">Transport</keyword>
<feature type="region of interest" description="Disordered" evidence="10">
    <location>
        <begin position="492"/>
        <end position="511"/>
    </location>
</feature>
<evidence type="ECO:0000259" key="12">
    <source>
        <dbReference type="PROSITE" id="PS50893"/>
    </source>
</evidence>
<proteinExistence type="predicted"/>
<evidence type="ECO:0000256" key="9">
    <source>
        <dbReference type="ARBA" id="ARBA00023136"/>
    </source>
</evidence>
<keyword evidence="15" id="KW-1185">Reference proteome</keyword>
<organism evidence="14 15">
    <name type="scientific">Cichlidogyrus casuarinus</name>
    <dbReference type="NCBI Taxonomy" id="1844966"/>
    <lineage>
        <taxon>Eukaryota</taxon>
        <taxon>Metazoa</taxon>
        <taxon>Spiralia</taxon>
        <taxon>Lophotrochozoa</taxon>
        <taxon>Platyhelminthes</taxon>
        <taxon>Monogenea</taxon>
        <taxon>Monopisthocotylea</taxon>
        <taxon>Dactylogyridea</taxon>
        <taxon>Ancyrocephalidae</taxon>
        <taxon>Cichlidogyrus</taxon>
    </lineage>
</organism>
<dbReference type="Gene3D" id="3.40.50.300">
    <property type="entry name" value="P-loop containing nucleotide triphosphate hydrolases"/>
    <property type="match status" value="1"/>
</dbReference>
<dbReference type="Pfam" id="PF00664">
    <property type="entry name" value="ABC_membrane"/>
    <property type="match status" value="1"/>
</dbReference>
<keyword evidence="8 11" id="KW-1133">Transmembrane helix</keyword>
<keyword evidence="9 11" id="KW-0472">Membrane</keyword>
<dbReference type="EMBL" id="JBJKFK010001386">
    <property type="protein sequence ID" value="KAL3313226.1"/>
    <property type="molecule type" value="Genomic_DNA"/>
</dbReference>
<keyword evidence="4 11" id="KW-0812">Transmembrane</keyword>